<reference evidence="2" key="1">
    <citation type="journal article" date="2021" name="Genome Biol. Evol.">
        <title>A High-Quality Reference Genome for a Parasitic Bivalve with Doubly Uniparental Inheritance (Bivalvia: Unionida).</title>
        <authorList>
            <person name="Smith C.H."/>
        </authorList>
    </citation>
    <scope>NUCLEOTIDE SEQUENCE</scope>
    <source>
        <strain evidence="2">CHS0354</strain>
    </source>
</reference>
<proteinExistence type="predicted"/>
<name>A0AAE0WDS7_9BIVA</name>
<feature type="compositionally biased region" description="Low complexity" evidence="1">
    <location>
        <begin position="10"/>
        <end position="23"/>
    </location>
</feature>
<reference evidence="2" key="3">
    <citation type="submission" date="2023-05" db="EMBL/GenBank/DDBJ databases">
        <authorList>
            <person name="Smith C.H."/>
        </authorList>
    </citation>
    <scope>NUCLEOTIDE SEQUENCE</scope>
    <source>
        <strain evidence="2">CHS0354</strain>
        <tissue evidence="2">Mantle</tissue>
    </source>
</reference>
<evidence type="ECO:0000313" key="2">
    <source>
        <dbReference type="EMBL" id="KAK3609675.1"/>
    </source>
</evidence>
<evidence type="ECO:0000313" key="3">
    <source>
        <dbReference type="Proteomes" id="UP001195483"/>
    </source>
</evidence>
<dbReference type="InterPro" id="IPR046341">
    <property type="entry name" value="SET_dom_sf"/>
</dbReference>
<reference evidence="2" key="2">
    <citation type="journal article" date="2021" name="Genome Biol. Evol.">
        <title>Developing a high-quality reference genome for a parasitic bivalve with doubly uniparental inheritance (Bivalvia: Unionida).</title>
        <authorList>
            <person name="Smith C.H."/>
        </authorList>
    </citation>
    <scope>NUCLEOTIDE SEQUENCE</scope>
    <source>
        <strain evidence="2">CHS0354</strain>
        <tissue evidence="2">Mantle</tissue>
    </source>
</reference>
<protein>
    <submittedName>
        <fullName evidence="2">Uncharacterized protein</fullName>
    </submittedName>
</protein>
<dbReference type="Proteomes" id="UP001195483">
    <property type="component" value="Unassembled WGS sequence"/>
</dbReference>
<feature type="non-terminal residue" evidence="2">
    <location>
        <position position="82"/>
    </location>
</feature>
<feature type="compositionally biased region" description="Basic and acidic residues" evidence="1">
    <location>
        <begin position="24"/>
        <end position="33"/>
    </location>
</feature>
<organism evidence="2 3">
    <name type="scientific">Potamilus streckersoni</name>
    <dbReference type="NCBI Taxonomy" id="2493646"/>
    <lineage>
        <taxon>Eukaryota</taxon>
        <taxon>Metazoa</taxon>
        <taxon>Spiralia</taxon>
        <taxon>Lophotrochozoa</taxon>
        <taxon>Mollusca</taxon>
        <taxon>Bivalvia</taxon>
        <taxon>Autobranchia</taxon>
        <taxon>Heteroconchia</taxon>
        <taxon>Palaeoheterodonta</taxon>
        <taxon>Unionida</taxon>
        <taxon>Unionoidea</taxon>
        <taxon>Unionidae</taxon>
        <taxon>Ambleminae</taxon>
        <taxon>Lampsilini</taxon>
        <taxon>Potamilus</taxon>
    </lineage>
</organism>
<dbReference type="EMBL" id="JAEAOA010002099">
    <property type="protein sequence ID" value="KAK3609675.1"/>
    <property type="molecule type" value="Genomic_DNA"/>
</dbReference>
<comment type="caution">
    <text evidence="2">The sequence shown here is derived from an EMBL/GenBank/DDBJ whole genome shotgun (WGS) entry which is preliminary data.</text>
</comment>
<evidence type="ECO:0000256" key="1">
    <source>
        <dbReference type="SAM" id="MobiDB-lite"/>
    </source>
</evidence>
<feature type="region of interest" description="Disordered" evidence="1">
    <location>
        <begin position="58"/>
        <end position="82"/>
    </location>
</feature>
<feature type="region of interest" description="Disordered" evidence="1">
    <location>
        <begin position="1"/>
        <end position="40"/>
    </location>
</feature>
<keyword evidence="3" id="KW-1185">Reference proteome</keyword>
<accession>A0AAE0WDS7</accession>
<dbReference type="AlphaFoldDB" id="A0AAE0WDS7"/>
<sequence length="82" mass="8718">MEESSEHADSPNILSRSPSSSHLLHADRGERVKVPQGLELRPSQVISDLGVWSTASFSAGQEFGPQDGNLTDPAKDASSVSE</sequence>
<dbReference type="Gene3D" id="2.170.270.10">
    <property type="entry name" value="SET domain"/>
    <property type="match status" value="1"/>
</dbReference>
<gene>
    <name evidence="2" type="ORF">CHS0354_035961</name>
</gene>